<comment type="caution">
    <text evidence="2">The sequence shown here is derived from an EMBL/GenBank/DDBJ whole genome shotgun (WGS) entry which is preliminary data.</text>
</comment>
<dbReference type="OrthoDB" id="5916743at2"/>
<protein>
    <recommendedName>
        <fullName evidence="4">Outer membrane protein beta-barrel domain-containing protein</fullName>
    </recommendedName>
</protein>
<sequence>MKTVAKVVSTLGLLAISTGVFANNNEEVGTQDVYLLGELGSHELEDVSGNQFGVIFGARNVSANGYFYGGEVEASLYDNDISVSGTVDGLDVSGKIEETYGYGAYFIPVGIQFDASENSQVNIYAFAGYSAIRLEATATVESLRASANETIDGFKWGAAINADFSSWIVGLRYSKADLDYDSTEETIAVSFGHKIQL</sequence>
<proteinExistence type="predicted"/>
<gene>
    <name evidence="2" type="ORF">DI392_02345</name>
</gene>
<keyword evidence="1" id="KW-0732">Signal</keyword>
<feature type="chain" id="PRO_5015552354" description="Outer membrane protein beta-barrel domain-containing protein" evidence="1">
    <location>
        <begin position="23"/>
        <end position="197"/>
    </location>
</feature>
<evidence type="ECO:0000313" key="2">
    <source>
        <dbReference type="EMBL" id="PWI35141.1"/>
    </source>
</evidence>
<evidence type="ECO:0008006" key="4">
    <source>
        <dbReference type="Google" id="ProtNLM"/>
    </source>
</evidence>
<name>A0A2U3BEC9_9VIBR</name>
<keyword evidence="3" id="KW-1185">Reference proteome</keyword>
<dbReference type="AlphaFoldDB" id="A0A2U3BEC9"/>
<organism evidence="2 3">
    <name type="scientific">Vibrio albus</name>
    <dbReference type="NCBI Taxonomy" id="2200953"/>
    <lineage>
        <taxon>Bacteria</taxon>
        <taxon>Pseudomonadati</taxon>
        <taxon>Pseudomonadota</taxon>
        <taxon>Gammaproteobacteria</taxon>
        <taxon>Vibrionales</taxon>
        <taxon>Vibrionaceae</taxon>
        <taxon>Vibrio</taxon>
    </lineage>
</organism>
<evidence type="ECO:0000256" key="1">
    <source>
        <dbReference type="SAM" id="SignalP"/>
    </source>
</evidence>
<feature type="signal peptide" evidence="1">
    <location>
        <begin position="1"/>
        <end position="22"/>
    </location>
</feature>
<reference evidence="2 3" key="1">
    <citation type="submission" date="2018-05" db="EMBL/GenBank/DDBJ databases">
        <title>Vibrio limimaris sp. nov., isolated from marine sediment.</title>
        <authorList>
            <person name="Li C.-M."/>
        </authorList>
    </citation>
    <scope>NUCLEOTIDE SEQUENCE [LARGE SCALE GENOMIC DNA]</scope>
    <source>
        <strain evidence="2 3">E4404</strain>
    </source>
</reference>
<dbReference type="Proteomes" id="UP000245362">
    <property type="component" value="Unassembled WGS sequence"/>
</dbReference>
<dbReference type="EMBL" id="QFWT01000001">
    <property type="protein sequence ID" value="PWI35141.1"/>
    <property type="molecule type" value="Genomic_DNA"/>
</dbReference>
<dbReference type="RefSeq" id="WP_109318293.1">
    <property type="nucleotide sequence ID" value="NZ_QFWT01000001.1"/>
</dbReference>
<evidence type="ECO:0000313" key="3">
    <source>
        <dbReference type="Proteomes" id="UP000245362"/>
    </source>
</evidence>
<accession>A0A2U3BEC9</accession>